<dbReference type="InterPro" id="IPR006059">
    <property type="entry name" value="SBP"/>
</dbReference>
<comment type="similarity">
    <text evidence="2">Belongs to the bacterial solute-binding protein 1 family.</text>
</comment>
<dbReference type="Gene3D" id="3.40.190.10">
    <property type="entry name" value="Periplasmic binding protein-like II"/>
    <property type="match status" value="2"/>
</dbReference>
<comment type="caution">
    <text evidence="6">The sequence shown here is derived from an EMBL/GenBank/DDBJ whole genome shotgun (WGS) entry which is preliminary data.</text>
</comment>
<evidence type="ECO:0000256" key="2">
    <source>
        <dbReference type="ARBA" id="ARBA00008520"/>
    </source>
</evidence>
<dbReference type="Proteomes" id="UP001375743">
    <property type="component" value="Unassembled WGS sequence"/>
</dbReference>
<evidence type="ECO:0000313" key="6">
    <source>
        <dbReference type="EMBL" id="MEK0085778.1"/>
    </source>
</evidence>
<accession>A0ABU8XX43</accession>
<evidence type="ECO:0000313" key="7">
    <source>
        <dbReference type="Proteomes" id="UP001375743"/>
    </source>
</evidence>
<name>A0ABU8XX43_9PROT</name>
<gene>
    <name evidence="6" type="ORF">U1T56_21705</name>
</gene>
<feature type="signal peptide" evidence="5">
    <location>
        <begin position="1"/>
        <end position="23"/>
    </location>
</feature>
<feature type="chain" id="PRO_5045766451" evidence="5">
    <location>
        <begin position="24"/>
        <end position="549"/>
    </location>
</feature>
<dbReference type="PANTHER" id="PTHR43649">
    <property type="entry name" value="ARABINOSE-BINDING PROTEIN-RELATED"/>
    <property type="match status" value="1"/>
</dbReference>
<dbReference type="Pfam" id="PF01547">
    <property type="entry name" value="SBP_bac_1"/>
    <property type="match status" value="1"/>
</dbReference>
<evidence type="ECO:0000256" key="1">
    <source>
        <dbReference type="ARBA" id="ARBA00004418"/>
    </source>
</evidence>
<evidence type="ECO:0000256" key="3">
    <source>
        <dbReference type="ARBA" id="ARBA00022448"/>
    </source>
</evidence>
<evidence type="ECO:0000256" key="5">
    <source>
        <dbReference type="SAM" id="SignalP"/>
    </source>
</evidence>
<keyword evidence="7" id="KW-1185">Reference proteome</keyword>
<sequence length="549" mass="60886">MGKLFALLGSAAFVALVAGGAVAQDSRVEWRDDGTVALHMGPEYDNQVIVVKQSDLGSEFGPGKKPFEGVKIAVTVNGAGPKGGISGPLYSFRPIWEELSGGKVDIVELPFAEHYTKMMLDLRNGTGQYDAFMVGAFWYGDIVPAGYAYQIDDLMASGKYPKWSYDVMPPSLKKLHQWEGKSYGILNDADGQVLYYRKSVLENPEHKAAFKQQFGYDLPSPPTTWQQLLDISRYFNGKNWDSNDPDPDSGTVLHLKVGEQGHYHFQSMSASFVINPGDKVTRTENVYWFDPTDMKPLINSPGHVKALEFLQELHKTGPAAQVGWSLGEAWDYFLRGKAVFVYSWGDVGALCQDKSRSKIQGDCAAAVIPSSDEYWSFKDQKWVKLDKPRLVGNTTGGSWHGVISNFSANPEAAYSFLSLMAMPPVSKMMAMYGWDGVDPGYSYQFLKEDGGTATVDEYVKAGWNPDDARSYTHAYKETFYAPTTLTYLRIPGTFEYWDILDKNLSAAMSGSKSAKQALDDTATAWEAVTDRIGRDKQLKDYRAAIGYGQ</sequence>
<keyword evidence="4 5" id="KW-0732">Signal</keyword>
<dbReference type="RefSeq" id="WP_418161628.1">
    <property type="nucleotide sequence ID" value="NZ_JBBLZC010000034.1"/>
</dbReference>
<keyword evidence="3" id="KW-0813">Transport</keyword>
<reference evidence="6 7" key="1">
    <citation type="submission" date="2024-01" db="EMBL/GenBank/DDBJ databases">
        <title>Multi-omics insights into the function and evolution of sodium benzoate biodegradation pathways in Benzoatithermus flavus gen. nov., sp. nov. from hot spring.</title>
        <authorList>
            <person name="Hu C.-J."/>
            <person name="Li W.-J."/>
        </authorList>
    </citation>
    <scope>NUCLEOTIDE SEQUENCE [LARGE SCALE GENOMIC DNA]</scope>
    <source>
        <strain evidence="6 7">SYSU G07066</strain>
    </source>
</reference>
<dbReference type="EMBL" id="JBBLZC010000034">
    <property type="protein sequence ID" value="MEK0085778.1"/>
    <property type="molecule type" value="Genomic_DNA"/>
</dbReference>
<comment type="subcellular location">
    <subcellularLocation>
        <location evidence="1">Periplasm</location>
    </subcellularLocation>
</comment>
<organism evidence="6 7">
    <name type="scientific">Benzoatithermus flavus</name>
    <dbReference type="NCBI Taxonomy" id="3108223"/>
    <lineage>
        <taxon>Bacteria</taxon>
        <taxon>Pseudomonadati</taxon>
        <taxon>Pseudomonadota</taxon>
        <taxon>Alphaproteobacteria</taxon>
        <taxon>Geminicoccales</taxon>
        <taxon>Geminicoccaceae</taxon>
        <taxon>Benzoatithermus</taxon>
    </lineage>
</organism>
<protein>
    <submittedName>
        <fullName evidence="6">Extracellular solute-binding protein</fullName>
    </submittedName>
</protein>
<evidence type="ECO:0000256" key="4">
    <source>
        <dbReference type="ARBA" id="ARBA00022729"/>
    </source>
</evidence>
<proteinExistence type="inferred from homology"/>
<dbReference type="PANTHER" id="PTHR43649:SF34">
    <property type="entry name" value="ABC TRANSPORTER PERIPLASMIC-BINDING PROTEIN YCJN-RELATED"/>
    <property type="match status" value="1"/>
</dbReference>
<dbReference type="InterPro" id="IPR050490">
    <property type="entry name" value="Bact_solute-bd_prot1"/>
</dbReference>
<dbReference type="SUPFAM" id="SSF53850">
    <property type="entry name" value="Periplasmic binding protein-like II"/>
    <property type="match status" value="1"/>
</dbReference>